<sequence>MPTRMPVAVIVSGPPGTGKTALATKLAKLLTLPLYSRDTIKESLFGTLGWSDRQRSKQLGAASATVLFNLLEAALKAGSDCLAESNFRPTHATADFLHLIDRTGCAVVQVRCVADGPVLLERFTARSSSAERHPGHCDDQNADEFRDELLAGSYEPLDLPGPVLTVDTTDFQTIDIPALAAQITALHSCPGTA</sequence>
<name>A0A918QI28_9ACTN</name>
<proteinExistence type="predicted"/>
<reference evidence="1" key="2">
    <citation type="submission" date="2020-09" db="EMBL/GenBank/DDBJ databases">
        <authorList>
            <person name="Sun Q."/>
            <person name="Ohkuma M."/>
        </authorList>
    </citation>
    <scope>NUCLEOTIDE SEQUENCE</scope>
    <source>
        <strain evidence="1">JCM 4988</strain>
    </source>
</reference>
<dbReference type="Pfam" id="PF13671">
    <property type="entry name" value="AAA_33"/>
    <property type="match status" value="1"/>
</dbReference>
<evidence type="ECO:0000313" key="1">
    <source>
        <dbReference type="EMBL" id="GGZ49896.1"/>
    </source>
</evidence>
<organism evidence="1 2">
    <name type="scientific">Streptomyces inusitatus</name>
    <dbReference type="NCBI Taxonomy" id="68221"/>
    <lineage>
        <taxon>Bacteria</taxon>
        <taxon>Bacillati</taxon>
        <taxon>Actinomycetota</taxon>
        <taxon>Actinomycetes</taxon>
        <taxon>Kitasatosporales</taxon>
        <taxon>Streptomycetaceae</taxon>
        <taxon>Streptomyces</taxon>
    </lineage>
</organism>
<reference evidence="1" key="1">
    <citation type="journal article" date="2014" name="Int. J. Syst. Evol. Microbiol.">
        <title>Complete genome sequence of Corynebacterium casei LMG S-19264T (=DSM 44701T), isolated from a smear-ripened cheese.</title>
        <authorList>
            <consortium name="US DOE Joint Genome Institute (JGI-PGF)"/>
            <person name="Walter F."/>
            <person name="Albersmeier A."/>
            <person name="Kalinowski J."/>
            <person name="Ruckert C."/>
        </authorList>
    </citation>
    <scope>NUCLEOTIDE SEQUENCE</scope>
    <source>
        <strain evidence="1">JCM 4988</strain>
    </source>
</reference>
<dbReference type="AlphaFoldDB" id="A0A918QI28"/>
<comment type="caution">
    <text evidence="1">The sequence shown here is derived from an EMBL/GenBank/DDBJ whole genome shotgun (WGS) entry which is preliminary data.</text>
</comment>
<dbReference type="SUPFAM" id="SSF52540">
    <property type="entry name" value="P-loop containing nucleoside triphosphate hydrolases"/>
    <property type="match status" value="1"/>
</dbReference>
<dbReference type="PANTHER" id="PTHR37807:SF3">
    <property type="entry name" value="OS07G0160300 PROTEIN"/>
    <property type="match status" value="1"/>
</dbReference>
<dbReference type="Proteomes" id="UP000630936">
    <property type="component" value="Unassembled WGS sequence"/>
</dbReference>
<dbReference type="EMBL" id="BMWG01000019">
    <property type="protein sequence ID" value="GGZ49896.1"/>
    <property type="molecule type" value="Genomic_DNA"/>
</dbReference>
<accession>A0A918QI28</accession>
<dbReference type="InterPro" id="IPR027417">
    <property type="entry name" value="P-loop_NTPase"/>
</dbReference>
<protein>
    <recommendedName>
        <fullName evidence="3">Kinase</fullName>
    </recommendedName>
</protein>
<dbReference type="Gene3D" id="3.40.50.300">
    <property type="entry name" value="P-loop containing nucleotide triphosphate hydrolases"/>
    <property type="match status" value="1"/>
</dbReference>
<gene>
    <name evidence="1" type="ORF">GCM10010387_50240</name>
</gene>
<evidence type="ECO:0000313" key="2">
    <source>
        <dbReference type="Proteomes" id="UP000630936"/>
    </source>
</evidence>
<keyword evidence="2" id="KW-1185">Reference proteome</keyword>
<dbReference type="PANTHER" id="PTHR37807">
    <property type="entry name" value="OS07G0160300 PROTEIN"/>
    <property type="match status" value="1"/>
</dbReference>
<evidence type="ECO:0008006" key="3">
    <source>
        <dbReference type="Google" id="ProtNLM"/>
    </source>
</evidence>